<feature type="domain" description="FAM65 N-terminal" evidence="2">
    <location>
        <begin position="57"/>
        <end position="233"/>
    </location>
</feature>
<reference evidence="3" key="2">
    <citation type="submission" date="2025-08" db="UniProtKB">
        <authorList>
            <consortium name="Ensembl"/>
        </authorList>
    </citation>
    <scope>IDENTIFICATION</scope>
</reference>
<dbReference type="Proteomes" id="UP000694680">
    <property type="component" value="Chromosome 3"/>
</dbReference>
<organism evidence="3 4">
    <name type="scientific">Gouania willdenowi</name>
    <name type="common">Blunt-snouted clingfish</name>
    <name type="synonym">Lepadogaster willdenowi</name>
    <dbReference type="NCBI Taxonomy" id="441366"/>
    <lineage>
        <taxon>Eukaryota</taxon>
        <taxon>Metazoa</taxon>
        <taxon>Chordata</taxon>
        <taxon>Craniata</taxon>
        <taxon>Vertebrata</taxon>
        <taxon>Euteleostomi</taxon>
        <taxon>Actinopterygii</taxon>
        <taxon>Neopterygii</taxon>
        <taxon>Teleostei</taxon>
        <taxon>Neoteleostei</taxon>
        <taxon>Acanthomorphata</taxon>
        <taxon>Ovalentaria</taxon>
        <taxon>Blenniimorphae</taxon>
        <taxon>Blenniiformes</taxon>
        <taxon>Gobiesocoidei</taxon>
        <taxon>Gobiesocidae</taxon>
        <taxon>Gobiesocinae</taxon>
        <taxon>Gouania</taxon>
    </lineage>
</organism>
<dbReference type="InterPro" id="IPR031780">
    <property type="entry name" value="FAM65_N"/>
</dbReference>
<name>A0A8C5I4G8_GOUWI</name>
<dbReference type="PANTHER" id="PTHR15829">
    <property type="entry name" value="PROTEIN KINASE PKN/PRK1, EFFECTOR"/>
    <property type="match status" value="1"/>
</dbReference>
<dbReference type="AlphaFoldDB" id="A0A8C5I4G8"/>
<reference evidence="3" key="1">
    <citation type="submission" date="2020-06" db="EMBL/GenBank/DDBJ databases">
        <authorList>
            <consortium name="Wellcome Sanger Institute Data Sharing"/>
        </authorList>
    </citation>
    <scope>NUCLEOTIDE SEQUENCE [LARGE SCALE GENOMIC DNA]</scope>
</reference>
<gene>
    <name evidence="3" type="primary">LOC114461244</name>
</gene>
<evidence type="ECO:0000256" key="1">
    <source>
        <dbReference type="ARBA" id="ARBA00005744"/>
    </source>
</evidence>
<reference evidence="3" key="3">
    <citation type="submission" date="2025-09" db="UniProtKB">
        <authorList>
            <consortium name="Ensembl"/>
        </authorList>
    </citation>
    <scope>IDENTIFICATION</scope>
</reference>
<evidence type="ECO:0000313" key="3">
    <source>
        <dbReference type="Ensembl" id="ENSGWIP00000054486.1"/>
    </source>
</evidence>
<dbReference type="InterPro" id="IPR026136">
    <property type="entry name" value="RIPOR3"/>
</dbReference>
<keyword evidence="4" id="KW-1185">Reference proteome</keyword>
<accession>A0A8C5I4G8</accession>
<evidence type="ECO:0000259" key="2">
    <source>
        <dbReference type="Pfam" id="PF15903"/>
    </source>
</evidence>
<proteinExistence type="inferred from homology"/>
<comment type="similarity">
    <text evidence="1">Belongs to the RIPOR family.</text>
</comment>
<dbReference type="Ensembl" id="ENSGWIT00000058711.1">
    <property type="protein sequence ID" value="ENSGWIP00000054486.1"/>
    <property type="gene ID" value="ENSGWIG00000026037.1"/>
</dbReference>
<sequence length="234" mass="26720">MNLSVNYFFVSYSFRLSMCTLNQLQAEMCLSTAVINIFFRKRKMDADRNTADGKPSVEELYDAYCIQRRLRDGASKMVAAFNSATGSREARESLSEANKGFRECTEHMCSLESELESQMGEFHVKMKGLAGFARLCAGDQYEVLMRYGRQRWRLRGRVEVSNKQMWDSEEYVFLPLVTELLSIKVTELKSLANHVVVGSVSCEMLDLFCPLPQTLAVDINDLGTVKLNLEVTWR</sequence>
<protein>
    <submittedName>
        <fullName evidence="3">Rho family-interacting cell polarization regulator 1-like</fullName>
    </submittedName>
</protein>
<dbReference type="PANTHER" id="PTHR15829:SF1">
    <property type="entry name" value="RHO FAMILY-INTERACTING CELL POLARIZATION REGULATOR 1"/>
    <property type="match status" value="1"/>
</dbReference>
<evidence type="ECO:0000313" key="4">
    <source>
        <dbReference type="Proteomes" id="UP000694680"/>
    </source>
</evidence>
<dbReference type="Pfam" id="PF15903">
    <property type="entry name" value="PL48"/>
    <property type="match status" value="1"/>
</dbReference>